<dbReference type="PRINTS" id="PR00990">
    <property type="entry name" value="RIBOKINASE"/>
</dbReference>
<feature type="binding site" evidence="12">
    <location>
        <position position="139"/>
    </location>
    <ligand>
        <name>substrate</name>
    </ligand>
</feature>
<feature type="binding site" evidence="12">
    <location>
        <begin position="252"/>
        <end position="253"/>
    </location>
    <ligand>
        <name>ATP</name>
        <dbReference type="ChEBI" id="CHEBI:30616"/>
    </ligand>
</feature>
<feature type="binding site" evidence="12">
    <location>
        <position position="249"/>
    </location>
    <ligand>
        <name>K(+)</name>
        <dbReference type="ChEBI" id="CHEBI:29103"/>
    </ligand>
</feature>
<comment type="function">
    <text evidence="12">Catalyzes the phosphorylation of ribose at O-5 in a reaction requiring ATP and magnesium. The resulting D-ribose-5-phosphate can then be used either for sythesis of nucleotides, histidine, and tryptophan, or as a component of the pentose phosphate pathway.</text>
</comment>
<dbReference type="RefSeq" id="WP_093522881.1">
    <property type="nucleotide sequence ID" value="NZ_FOSK01000014.1"/>
</dbReference>
<comment type="subcellular location">
    <subcellularLocation>
        <location evidence="12">Cytoplasm</location>
    </subcellularLocation>
</comment>
<keyword evidence="10 12" id="KW-0630">Potassium</keyword>
<feature type="binding site" evidence="12">
    <location>
        <position position="185"/>
    </location>
    <ligand>
        <name>ATP</name>
        <dbReference type="ChEBI" id="CHEBI:30616"/>
    </ligand>
</feature>
<comment type="pathway">
    <text evidence="12">Carbohydrate metabolism; D-ribose degradation; D-ribose 5-phosphate from beta-D-ribopyranose: step 2/2.</text>
</comment>
<dbReference type="EC" id="2.7.1.15" evidence="2 12"/>
<evidence type="ECO:0000256" key="5">
    <source>
        <dbReference type="ARBA" id="ARBA00022723"/>
    </source>
</evidence>
<feature type="binding site" evidence="12">
    <location>
        <position position="292"/>
    </location>
    <ligand>
        <name>K(+)</name>
        <dbReference type="ChEBI" id="CHEBI:29103"/>
    </ligand>
</feature>
<dbReference type="PANTHER" id="PTHR10584:SF166">
    <property type="entry name" value="RIBOKINASE"/>
    <property type="match status" value="1"/>
</dbReference>
<evidence type="ECO:0000256" key="4">
    <source>
        <dbReference type="ARBA" id="ARBA00022679"/>
    </source>
</evidence>
<comment type="similarity">
    <text evidence="12">Belongs to the carbohydrate kinase PfkB family. Ribokinase subfamily.</text>
</comment>
<comment type="caution">
    <text evidence="12">Lacks conserved residue(s) required for the propagation of feature annotation.</text>
</comment>
<feature type="binding site" evidence="12">
    <location>
        <position position="253"/>
    </location>
    <ligand>
        <name>substrate</name>
    </ligand>
</feature>
<feature type="binding site" evidence="12">
    <location>
        <begin position="221"/>
        <end position="226"/>
    </location>
    <ligand>
        <name>ATP</name>
        <dbReference type="ChEBI" id="CHEBI:30616"/>
    </ligand>
</feature>
<dbReference type="InterPro" id="IPR002173">
    <property type="entry name" value="Carboh/pur_kinase_PfkB_CS"/>
</dbReference>
<comment type="activity regulation">
    <text evidence="12">Activated by a monovalent cation that binds near, but not in, the active site. The most likely occupant of the site in vivo is potassium. Ion binding induces a conformational change that may alter substrate affinity.</text>
</comment>
<dbReference type="PROSITE" id="PS00583">
    <property type="entry name" value="PFKB_KINASES_1"/>
    <property type="match status" value="1"/>
</dbReference>
<dbReference type="PROSITE" id="PS00584">
    <property type="entry name" value="PFKB_KINASES_2"/>
    <property type="match status" value="1"/>
</dbReference>
<dbReference type="InterPro" id="IPR011611">
    <property type="entry name" value="PfkB_dom"/>
</dbReference>
<feature type="binding site" evidence="12">
    <location>
        <position position="247"/>
    </location>
    <ligand>
        <name>K(+)</name>
        <dbReference type="ChEBI" id="CHEBI:29103"/>
    </ligand>
</feature>
<evidence type="ECO:0000313" key="15">
    <source>
        <dbReference type="Proteomes" id="UP000199598"/>
    </source>
</evidence>
<feature type="domain" description="Carbohydrate kinase PfkB" evidence="13">
    <location>
        <begin position="2"/>
        <end position="295"/>
    </location>
</feature>
<feature type="binding site" evidence="12">
    <location>
        <position position="288"/>
    </location>
    <ligand>
        <name>K(+)</name>
        <dbReference type="ChEBI" id="CHEBI:29103"/>
    </ligand>
</feature>
<name>A0A1I4E874_9HYPH</name>
<dbReference type="HAMAP" id="MF_01987">
    <property type="entry name" value="Ribokinase"/>
    <property type="match status" value="1"/>
</dbReference>
<reference evidence="14 15" key="1">
    <citation type="submission" date="2016-10" db="EMBL/GenBank/DDBJ databases">
        <authorList>
            <person name="Varghese N."/>
            <person name="Submissions S."/>
        </authorList>
    </citation>
    <scope>NUCLEOTIDE SEQUENCE [LARGE SCALE GENOMIC DNA]</scope>
    <source>
        <strain evidence="14 15">DSM 16392</strain>
    </source>
</reference>
<evidence type="ECO:0000256" key="12">
    <source>
        <dbReference type="HAMAP-Rule" id="MF_01987"/>
    </source>
</evidence>
<dbReference type="InterPro" id="IPR002139">
    <property type="entry name" value="Ribo/fructo_kinase"/>
</dbReference>
<protein>
    <recommendedName>
        <fullName evidence="3 12">Ribokinase</fullName>
        <shortName evidence="12">RK</shortName>
        <ecNumber evidence="2 12">2.7.1.15</ecNumber>
    </recommendedName>
</protein>
<keyword evidence="5 12" id="KW-0479">Metal-binding</keyword>
<feature type="binding site" evidence="12">
    <location>
        <position position="283"/>
    </location>
    <ligand>
        <name>K(+)</name>
        <dbReference type="ChEBI" id="CHEBI:29103"/>
    </ligand>
</feature>
<comment type="subunit">
    <text evidence="12">Homodimer.</text>
</comment>
<feature type="active site" description="Proton acceptor" evidence="12">
    <location>
        <position position="253"/>
    </location>
</feature>
<comment type="catalytic activity">
    <reaction evidence="12">
        <text>D-ribose + ATP = D-ribose 5-phosphate + ADP + H(+)</text>
        <dbReference type="Rhea" id="RHEA:13697"/>
        <dbReference type="ChEBI" id="CHEBI:15378"/>
        <dbReference type="ChEBI" id="CHEBI:30616"/>
        <dbReference type="ChEBI" id="CHEBI:47013"/>
        <dbReference type="ChEBI" id="CHEBI:78346"/>
        <dbReference type="ChEBI" id="CHEBI:456216"/>
        <dbReference type="EC" id="2.7.1.15"/>
    </reaction>
</comment>
<comment type="cofactor">
    <cofactor evidence="12">
        <name>Mg(2+)</name>
        <dbReference type="ChEBI" id="CHEBI:18420"/>
    </cofactor>
    <text evidence="12">Requires a divalent cation, most likely magnesium in vivo, as an electrophilic catalyst to aid phosphoryl group transfer. It is the chelate of the metal and the nucleotide that is the actual substrate.</text>
</comment>
<dbReference type="InterPro" id="IPR011877">
    <property type="entry name" value="Ribokinase"/>
</dbReference>
<gene>
    <name evidence="12" type="primary">rbsK</name>
    <name evidence="14" type="ORF">SAMN04488518_11417</name>
</gene>
<dbReference type="Proteomes" id="UP000199598">
    <property type="component" value="Unassembled WGS sequence"/>
</dbReference>
<comment type="similarity">
    <text evidence="1">Belongs to the carbohydrate kinase pfkB family.</text>
</comment>
<keyword evidence="9 12" id="KW-0460">Magnesium</keyword>
<keyword evidence="4 12" id="KW-0808">Transferase</keyword>
<dbReference type="SUPFAM" id="SSF53613">
    <property type="entry name" value="Ribokinase-like"/>
    <property type="match status" value="1"/>
</dbReference>
<proteinExistence type="inferred from homology"/>
<keyword evidence="11 12" id="KW-0119">Carbohydrate metabolism</keyword>
<evidence type="ECO:0000313" key="14">
    <source>
        <dbReference type="EMBL" id="SFL01473.1"/>
    </source>
</evidence>
<evidence type="ECO:0000256" key="8">
    <source>
        <dbReference type="ARBA" id="ARBA00022840"/>
    </source>
</evidence>
<evidence type="ECO:0000256" key="10">
    <source>
        <dbReference type="ARBA" id="ARBA00022958"/>
    </source>
</evidence>
<feature type="binding site" evidence="12">
    <location>
        <begin position="10"/>
        <end position="12"/>
    </location>
    <ligand>
        <name>substrate</name>
    </ligand>
</feature>
<dbReference type="Gene3D" id="3.40.1190.20">
    <property type="match status" value="1"/>
</dbReference>
<feature type="binding site" evidence="12">
    <location>
        <position position="286"/>
    </location>
    <ligand>
        <name>K(+)</name>
        <dbReference type="ChEBI" id="CHEBI:29103"/>
    </ligand>
</feature>
<evidence type="ECO:0000256" key="3">
    <source>
        <dbReference type="ARBA" id="ARBA00016943"/>
    </source>
</evidence>
<dbReference type="InterPro" id="IPR029056">
    <property type="entry name" value="Ribokinase-like"/>
</dbReference>
<keyword evidence="6 12" id="KW-0547">Nucleotide-binding</keyword>
<keyword evidence="12" id="KW-0963">Cytoplasm</keyword>
<evidence type="ECO:0000256" key="1">
    <source>
        <dbReference type="ARBA" id="ARBA00005380"/>
    </source>
</evidence>
<evidence type="ECO:0000256" key="11">
    <source>
        <dbReference type="ARBA" id="ARBA00023277"/>
    </source>
</evidence>
<keyword evidence="15" id="KW-1185">Reference proteome</keyword>
<evidence type="ECO:0000256" key="7">
    <source>
        <dbReference type="ARBA" id="ARBA00022777"/>
    </source>
</evidence>
<dbReference type="Pfam" id="PF00294">
    <property type="entry name" value="PfkB"/>
    <property type="match status" value="1"/>
</dbReference>
<feature type="binding site" evidence="12">
    <location>
        <begin position="38"/>
        <end position="42"/>
    </location>
    <ligand>
        <name>substrate</name>
    </ligand>
</feature>
<keyword evidence="7 12" id="KW-0418">Kinase</keyword>
<sequence length="305" mass="31207">MSIVIVGSINVDITTRSDRLPQPGETLHGHSYTINLGGKGCNQAVAVSKLGGDAQLVGRIGKDGFGDIAAQHLADMGVSTEHVHTDANHGTGIAVIGVDANSENSITVIGGANLAVDESDLERTSDVLKSAEIMLMQLEIPVETCLSAAKKVRASGGKVIFDPAPAPVDGLPEGFLQNVDIATPNETETEILTGFRPSNAEEAAHAANLLREKGVAAAVVKLGARGVYFKDETSEGFVEPFKVNAIDTVAAGDCFNGGLAYALSCGKSLAEAVRFAAACGALSTTKHGAATSAPSLAEVEALMGA</sequence>
<evidence type="ECO:0000256" key="9">
    <source>
        <dbReference type="ARBA" id="ARBA00022842"/>
    </source>
</evidence>
<comment type="caution">
    <text evidence="14">The sequence shown here is derived from an EMBL/GenBank/DDBJ whole genome shotgun (WGS) entry which is preliminary data.</text>
</comment>
<dbReference type="EMBL" id="FOSK01000014">
    <property type="protein sequence ID" value="SFL01473.1"/>
    <property type="molecule type" value="Genomic_DNA"/>
</dbReference>
<dbReference type="CDD" id="cd01174">
    <property type="entry name" value="ribokinase"/>
    <property type="match status" value="1"/>
</dbReference>
<evidence type="ECO:0000259" key="13">
    <source>
        <dbReference type="Pfam" id="PF00294"/>
    </source>
</evidence>
<keyword evidence="8 12" id="KW-0067">ATP-binding</keyword>
<dbReference type="PIRSF" id="PIRSF000535">
    <property type="entry name" value="1PFK/6PFK/LacC"/>
    <property type="match status" value="1"/>
</dbReference>
<accession>A0A1I4E874</accession>
<dbReference type="NCBIfam" id="TIGR02152">
    <property type="entry name" value="D_ribokin_bact"/>
    <property type="match status" value="1"/>
</dbReference>
<organism evidence="14 15">
    <name type="scientific">Pseudovibrio ascidiaceicola</name>
    <dbReference type="NCBI Taxonomy" id="285279"/>
    <lineage>
        <taxon>Bacteria</taxon>
        <taxon>Pseudomonadati</taxon>
        <taxon>Pseudomonadota</taxon>
        <taxon>Alphaproteobacteria</taxon>
        <taxon>Hyphomicrobiales</taxon>
        <taxon>Stappiaceae</taxon>
        <taxon>Pseudovibrio</taxon>
    </lineage>
</organism>
<evidence type="ECO:0000256" key="2">
    <source>
        <dbReference type="ARBA" id="ARBA00012035"/>
    </source>
</evidence>
<dbReference type="InterPro" id="IPR017583">
    <property type="entry name" value="Tagatose/fructose_Pkinase"/>
</dbReference>
<dbReference type="PANTHER" id="PTHR10584">
    <property type="entry name" value="SUGAR KINASE"/>
    <property type="match status" value="1"/>
</dbReference>
<evidence type="ECO:0000256" key="6">
    <source>
        <dbReference type="ARBA" id="ARBA00022741"/>
    </source>
</evidence>